<reference evidence="5 6" key="1">
    <citation type="submission" date="2019-06" db="EMBL/GenBank/DDBJ databases">
        <title>Genomic Encyclopedia of Type Strains, Phase IV (KMG-V): Genome sequencing to study the core and pangenomes of soil and plant-associated prokaryotes.</title>
        <authorList>
            <person name="Whitman W."/>
        </authorList>
    </citation>
    <scope>NUCLEOTIDE SEQUENCE [LARGE SCALE GENOMIC DNA]</scope>
    <source>
        <strain evidence="5 6">BR 11880</strain>
    </source>
</reference>
<dbReference type="Proteomes" id="UP000319859">
    <property type="component" value="Unassembled WGS sequence"/>
</dbReference>
<dbReference type="InterPro" id="IPR042098">
    <property type="entry name" value="TauD-like_sf"/>
</dbReference>
<evidence type="ECO:0000313" key="5">
    <source>
        <dbReference type="EMBL" id="TWB10728.1"/>
    </source>
</evidence>
<dbReference type="GO" id="GO:0017000">
    <property type="term" value="P:antibiotic biosynthetic process"/>
    <property type="evidence" value="ECO:0007669"/>
    <property type="project" value="UniProtKB-KW"/>
</dbReference>
<evidence type="ECO:0000313" key="6">
    <source>
        <dbReference type="Proteomes" id="UP000319859"/>
    </source>
</evidence>
<dbReference type="AlphaFoldDB" id="A0A560EN23"/>
<sequence>MDTLPPLATPPATAAAQPLRLAPLLEDRDAPLPLLVTPKAPGTVWRDVFTDIERVVAQVLPTVGGVVFRGLDIQGDAPFRAFVEAFGRPLLDYDFGSTPRSMVERGVYTSTEYPAHQSIPLHNEQSYTLQWPGTIWFHCVTASETGGATPIADSRAIYRALDPDVRRRFAERRLMYVRNYGNGLDLPWQRAFNTDDPAAVERFCRANAIEWEWKEDGELRTRQTCQAVARHPATGEMVWFNQAHLFHVSGLPHAVRDTLLAVVEDEMDLPRHVFHGDGAPIAEADLAHIRSVLDAHAVSFPWQAGDVMMLDNMLAAHGRAPFTGARKVVVAMADPIRASELAAAAR</sequence>
<dbReference type="PANTHER" id="PTHR10696:SF56">
    <property type="entry name" value="TAUD_TFDA-LIKE DOMAIN-CONTAINING PROTEIN"/>
    <property type="match status" value="1"/>
</dbReference>
<proteinExistence type="predicted"/>
<evidence type="ECO:0000256" key="1">
    <source>
        <dbReference type="ARBA" id="ARBA00001954"/>
    </source>
</evidence>
<dbReference type="GO" id="GO:0016706">
    <property type="term" value="F:2-oxoglutarate-dependent dioxygenase activity"/>
    <property type="evidence" value="ECO:0007669"/>
    <property type="project" value="UniProtKB-ARBA"/>
</dbReference>
<gene>
    <name evidence="5" type="ORF">FBZ89_13321</name>
</gene>
<evidence type="ECO:0000256" key="3">
    <source>
        <dbReference type="ARBA" id="ARBA00023194"/>
    </source>
</evidence>
<protein>
    <submittedName>
        <fullName evidence="5">Alpha-ketoglutarate-dependent taurine dioxygenase</fullName>
    </submittedName>
</protein>
<dbReference type="InterPro" id="IPR003819">
    <property type="entry name" value="TauD/TfdA-like"/>
</dbReference>
<organism evidence="5 6">
    <name type="scientific">Nitrospirillum amazonense</name>
    <dbReference type="NCBI Taxonomy" id="28077"/>
    <lineage>
        <taxon>Bacteria</taxon>
        <taxon>Pseudomonadati</taxon>
        <taxon>Pseudomonadota</taxon>
        <taxon>Alphaproteobacteria</taxon>
        <taxon>Rhodospirillales</taxon>
        <taxon>Azospirillaceae</taxon>
        <taxon>Nitrospirillum</taxon>
    </lineage>
</organism>
<dbReference type="Pfam" id="PF02668">
    <property type="entry name" value="TauD"/>
    <property type="match status" value="1"/>
</dbReference>
<dbReference type="EMBL" id="VITN01000033">
    <property type="protein sequence ID" value="TWB10728.1"/>
    <property type="molecule type" value="Genomic_DNA"/>
</dbReference>
<comment type="cofactor">
    <cofactor evidence="1">
        <name>Fe(2+)</name>
        <dbReference type="ChEBI" id="CHEBI:29033"/>
    </cofactor>
</comment>
<dbReference type="OrthoDB" id="9769888at2"/>
<keyword evidence="2" id="KW-0560">Oxidoreductase</keyword>
<evidence type="ECO:0000259" key="4">
    <source>
        <dbReference type="Pfam" id="PF02668"/>
    </source>
</evidence>
<keyword evidence="3" id="KW-0045">Antibiotic biosynthesis</keyword>
<name>A0A560EN23_9PROT</name>
<dbReference type="Gene3D" id="3.60.130.10">
    <property type="entry name" value="Clavaminate synthase-like"/>
    <property type="match status" value="1"/>
</dbReference>
<dbReference type="InterPro" id="IPR050411">
    <property type="entry name" value="AlphaKG_dependent_hydroxylases"/>
</dbReference>
<evidence type="ECO:0000256" key="2">
    <source>
        <dbReference type="ARBA" id="ARBA00023002"/>
    </source>
</evidence>
<dbReference type="RefSeq" id="WP_145754263.1">
    <property type="nucleotide sequence ID" value="NZ_VITN01000033.1"/>
</dbReference>
<dbReference type="PANTHER" id="PTHR10696">
    <property type="entry name" value="GAMMA-BUTYROBETAINE HYDROXYLASE-RELATED"/>
    <property type="match status" value="1"/>
</dbReference>
<feature type="domain" description="TauD/TfdA-like" evidence="4">
    <location>
        <begin position="48"/>
        <end position="331"/>
    </location>
</feature>
<accession>A0A560EN23</accession>
<comment type="caution">
    <text evidence="5">The sequence shown here is derived from an EMBL/GenBank/DDBJ whole genome shotgun (WGS) entry which is preliminary data.</text>
</comment>
<keyword evidence="5" id="KW-0223">Dioxygenase</keyword>
<dbReference type="SUPFAM" id="SSF51197">
    <property type="entry name" value="Clavaminate synthase-like"/>
    <property type="match status" value="1"/>
</dbReference>